<evidence type="ECO:0000256" key="3">
    <source>
        <dbReference type="ARBA" id="ARBA00022840"/>
    </source>
</evidence>
<dbReference type="EMBL" id="CP018632">
    <property type="protein sequence ID" value="ASJ75916.1"/>
    <property type="molecule type" value="Genomic_DNA"/>
</dbReference>
<dbReference type="SMART" id="SM00382">
    <property type="entry name" value="AAA"/>
    <property type="match status" value="1"/>
</dbReference>
<protein>
    <submittedName>
        <fullName evidence="5">Putative phospholipid import ATP-binding protein MlaF</fullName>
        <ecNumber evidence="5">3.6.3.-</ecNumber>
    </submittedName>
</protein>
<evidence type="ECO:0000313" key="6">
    <source>
        <dbReference type="Proteomes" id="UP000250079"/>
    </source>
</evidence>
<evidence type="ECO:0000313" key="5">
    <source>
        <dbReference type="EMBL" id="ASJ75916.1"/>
    </source>
</evidence>
<organism evidence="5 6">
    <name type="scientific">Granulosicoccus antarcticus IMCC3135</name>
    <dbReference type="NCBI Taxonomy" id="1192854"/>
    <lineage>
        <taxon>Bacteria</taxon>
        <taxon>Pseudomonadati</taxon>
        <taxon>Pseudomonadota</taxon>
        <taxon>Gammaproteobacteria</taxon>
        <taxon>Chromatiales</taxon>
        <taxon>Granulosicoccaceae</taxon>
        <taxon>Granulosicoccus</taxon>
    </lineage>
</organism>
<evidence type="ECO:0000256" key="1">
    <source>
        <dbReference type="ARBA" id="ARBA00022448"/>
    </source>
</evidence>
<evidence type="ECO:0000259" key="4">
    <source>
        <dbReference type="PROSITE" id="PS50893"/>
    </source>
</evidence>
<keyword evidence="3 5" id="KW-0067">ATP-binding</keyword>
<name>A0A2Z2NWS8_9GAMM</name>
<evidence type="ECO:0000256" key="2">
    <source>
        <dbReference type="ARBA" id="ARBA00022741"/>
    </source>
</evidence>
<reference evidence="5 6" key="1">
    <citation type="submission" date="2016-12" db="EMBL/GenBank/DDBJ databases">
        <authorList>
            <person name="Song W.-J."/>
            <person name="Kurnit D.M."/>
        </authorList>
    </citation>
    <scope>NUCLEOTIDE SEQUENCE [LARGE SCALE GENOMIC DNA]</scope>
    <source>
        <strain evidence="5 6">IMCC3135</strain>
    </source>
</reference>
<keyword evidence="5" id="KW-0378">Hydrolase</keyword>
<dbReference type="KEGG" id="gai:IMCC3135_29330"/>
<dbReference type="Proteomes" id="UP000250079">
    <property type="component" value="Chromosome"/>
</dbReference>
<dbReference type="InterPro" id="IPR027417">
    <property type="entry name" value="P-loop_NTPase"/>
</dbReference>
<dbReference type="GO" id="GO:0005524">
    <property type="term" value="F:ATP binding"/>
    <property type="evidence" value="ECO:0007669"/>
    <property type="project" value="UniProtKB-KW"/>
</dbReference>
<keyword evidence="2" id="KW-0547">Nucleotide-binding</keyword>
<dbReference type="RefSeq" id="WP_088920756.1">
    <property type="nucleotide sequence ID" value="NZ_CP018632.1"/>
</dbReference>
<sequence length="282" mass="30293">MSDDGPTLVQIRDLHFSRGSKHIFRGLNLDVPRGKVTTILGPSGTGKTTLLKMIGGQLKAEQGSITVDGLNVGKLKRSELYELRKRLGMLFQSGALLTDLSVFENVAYPLREHTDLPESLISHLVLMRLHAVGLRGAKDLSPAELSGGMARRAALARALVFDPMMIMYDEPFTGQDPISMGVLLELIKTVNSALGLTSLMVSHDLKEALSISDYAVIISDGVVVEAGSPAQLESSESEWVQQFLHGKPDGPVPFQAPAPDYASELLGELPATAAKPQAEAAR</sequence>
<dbReference type="Pfam" id="PF00005">
    <property type="entry name" value="ABC_tran"/>
    <property type="match status" value="1"/>
</dbReference>
<dbReference type="PROSITE" id="PS50893">
    <property type="entry name" value="ABC_TRANSPORTER_2"/>
    <property type="match status" value="1"/>
</dbReference>
<dbReference type="PROSITE" id="PS00211">
    <property type="entry name" value="ABC_TRANSPORTER_1"/>
    <property type="match status" value="1"/>
</dbReference>
<dbReference type="InterPro" id="IPR003439">
    <property type="entry name" value="ABC_transporter-like_ATP-bd"/>
</dbReference>
<dbReference type="EC" id="3.6.3.-" evidence="5"/>
<dbReference type="AlphaFoldDB" id="A0A2Z2NWS8"/>
<keyword evidence="6" id="KW-1185">Reference proteome</keyword>
<gene>
    <name evidence="5" type="primary">mlaF</name>
    <name evidence="5" type="ORF">IMCC3135_29330</name>
</gene>
<dbReference type="SUPFAM" id="SSF52540">
    <property type="entry name" value="P-loop containing nucleoside triphosphate hydrolases"/>
    <property type="match status" value="1"/>
</dbReference>
<dbReference type="PANTHER" id="PTHR43023:SF6">
    <property type="entry name" value="INTERMEMBRANE PHOSPHOLIPID TRANSPORT SYSTEM ATP-BINDING PROTEIN MLAF"/>
    <property type="match status" value="1"/>
</dbReference>
<dbReference type="OrthoDB" id="9802264at2"/>
<dbReference type="InterPro" id="IPR003593">
    <property type="entry name" value="AAA+_ATPase"/>
</dbReference>
<dbReference type="CDD" id="cd03261">
    <property type="entry name" value="ABC_Org_Solvent_Resistant"/>
    <property type="match status" value="1"/>
</dbReference>
<dbReference type="GO" id="GO:0016887">
    <property type="term" value="F:ATP hydrolysis activity"/>
    <property type="evidence" value="ECO:0007669"/>
    <property type="project" value="InterPro"/>
</dbReference>
<proteinExistence type="predicted"/>
<dbReference type="Gene3D" id="3.40.50.300">
    <property type="entry name" value="P-loop containing nucleotide triphosphate hydrolases"/>
    <property type="match status" value="1"/>
</dbReference>
<dbReference type="PANTHER" id="PTHR43023">
    <property type="entry name" value="PROTEIN TRIGALACTOSYLDIACYLGLYCEROL 3, CHLOROPLASTIC"/>
    <property type="match status" value="1"/>
</dbReference>
<keyword evidence="1" id="KW-0813">Transport</keyword>
<accession>A0A2Z2NWS8</accession>
<feature type="domain" description="ABC transporter" evidence="4">
    <location>
        <begin position="9"/>
        <end position="245"/>
    </location>
</feature>
<dbReference type="InterPro" id="IPR017871">
    <property type="entry name" value="ABC_transporter-like_CS"/>
</dbReference>